<feature type="compositionally biased region" description="Pro residues" evidence="1">
    <location>
        <begin position="561"/>
        <end position="570"/>
    </location>
</feature>
<dbReference type="AlphaFoldDB" id="A0A6A7A0A7"/>
<sequence length="667" mass="73511">MTLNTSLAREGPWTATNTTRKLIASLQLQQVQTLRTTHLTLGAFSLALTLLTVYRIVSDARRAAALQVTSKKRRFNALQNVHTAETFPLALASGAVLQQIIFVAVQSTSLHSVLSNNCRGLAMVTFPAIFIVGYITLVFGFEVAWRSLRSERFAPRGKWNTTVCIAVVSFLLLLTWMPTIAWPMTNRCFGSLIWYPMRYDLLTLVILSILVFFCLLLAAIISIQLMRTSDLDPNERISASRMSYYLLVIAMIYILVMPVEIQSLRKDFMNALATSRVAEISLFASGLIITFFHLFLRTNATRMVIRPIEEIKAPRKQQRPRLRFFGPSDLEMQISGPLGLQGGRRPSSSQGLIDVGPEKNRSDFDDEYFLRPDRVLTPISSKPQSPIDPSQWPLPPDVAEDEAKTPGHERGKRSYSLFPTRAEEIPRLPATVYNPNAPQGESRVSKLALRRFTRRSSITNVSEAFDFLTKPRPMFSEKHRRDRSTDSSATVQIGLRFSVAPATLAAAKCTRAERSMESLEESVPTIQRNITESSGESLGLPIQAPSSSSNATTPDELPSPSQFPSPPPRARMPSPARTPAFPITPSQNSSAYLQAQREKVLPAIPAGTPTILSGLRMNPVTPAGSLASPTTSSEPATPGLRTAPSPTARIPLGAGTMSRSPPPNGWI</sequence>
<proteinExistence type="predicted"/>
<protein>
    <submittedName>
        <fullName evidence="3">Uncharacterized protein</fullName>
    </submittedName>
</protein>
<gene>
    <name evidence="3" type="ORF">CC86DRAFT_455723</name>
</gene>
<keyword evidence="2" id="KW-0472">Membrane</keyword>
<feature type="transmembrane region" description="Helical" evidence="2">
    <location>
        <begin position="276"/>
        <end position="296"/>
    </location>
</feature>
<evidence type="ECO:0000313" key="3">
    <source>
        <dbReference type="EMBL" id="KAF2826137.1"/>
    </source>
</evidence>
<dbReference type="OrthoDB" id="5368516at2759"/>
<feature type="transmembrane region" description="Helical" evidence="2">
    <location>
        <begin position="244"/>
        <end position="264"/>
    </location>
</feature>
<evidence type="ECO:0000256" key="1">
    <source>
        <dbReference type="SAM" id="MobiDB-lite"/>
    </source>
</evidence>
<keyword evidence="2" id="KW-0812">Transmembrane</keyword>
<feature type="region of interest" description="Disordered" evidence="1">
    <location>
        <begin position="377"/>
        <end position="413"/>
    </location>
</feature>
<accession>A0A6A7A0A7</accession>
<feature type="transmembrane region" description="Helical" evidence="2">
    <location>
        <begin position="121"/>
        <end position="141"/>
    </location>
</feature>
<feature type="compositionally biased region" description="Low complexity" evidence="1">
    <location>
        <begin position="571"/>
        <end position="580"/>
    </location>
</feature>
<name>A0A6A7A0A7_9PLEO</name>
<evidence type="ECO:0000313" key="4">
    <source>
        <dbReference type="Proteomes" id="UP000799424"/>
    </source>
</evidence>
<feature type="compositionally biased region" description="Polar residues" evidence="1">
    <location>
        <begin position="544"/>
        <end position="553"/>
    </location>
</feature>
<feature type="region of interest" description="Disordered" evidence="1">
    <location>
        <begin position="532"/>
        <end position="589"/>
    </location>
</feature>
<feature type="transmembrane region" description="Helical" evidence="2">
    <location>
        <begin position="201"/>
        <end position="223"/>
    </location>
</feature>
<evidence type="ECO:0000256" key="2">
    <source>
        <dbReference type="SAM" id="Phobius"/>
    </source>
</evidence>
<keyword evidence="4" id="KW-1185">Reference proteome</keyword>
<feature type="transmembrane region" description="Helical" evidence="2">
    <location>
        <begin position="162"/>
        <end position="181"/>
    </location>
</feature>
<feature type="region of interest" description="Disordered" evidence="1">
    <location>
        <begin position="335"/>
        <end position="365"/>
    </location>
</feature>
<feature type="compositionally biased region" description="Polar residues" evidence="1">
    <location>
        <begin position="378"/>
        <end position="388"/>
    </location>
</feature>
<feature type="region of interest" description="Disordered" evidence="1">
    <location>
        <begin position="622"/>
        <end position="667"/>
    </location>
</feature>
<feature type="compositionally biased region" description="Basic and acidic residues" evidence="1">
    <location>
        <begin position="356"/>
        <end position="365"/>
    </location>
</feature>
<dbReference type="EMBL" id="MU006226">
    <property type="protein sequence ID" value="KAF2826137.1"/>
    <property type="molecule type" value="Genomic_DNA"/>
</dbReference>
<feature type="transmembrane region" description="Helical" evidence="2">
    <location>
        <begin position="78"/>
        <end position="101"/>
    </location>
</feature>
<dbReference type="Proteomes" id="UP000799424">
    <property type="component" value="Unassembled WGS sequence"/>
</dbReference>
<reference evidence="3" key="1">
    <citation type="journal article" date="2020" name="Stud. Mycol.">
        <title>101 Dothideomycetes genomes: a test case for predicting lifestyles and emergence of pathogens.</title>
        <authorList>
            <person name="Haridas S."/>
            <person name="Albert R."/>
            <person name="Binder M."/>
            <person name="Bloem J."/>
            <person name="Labutti K."/>
            <person name="Salamov A."/>
            <person name="Andreopoulos B."/>
            <person name="Baker S."/>
            <person name="Barry K."/>
            <person name="Bills G."/>
            <person name="Bluhm B."/>
            <person name="Cannon C."/>
            <person name="Castanera R."/>
            <person name="Culley D."/>
            <person name="Daum C."/>
            <person name="Ezra D."/>
            <person name="Gonzalez J."/>
            <person name="Henrissat B."/>
            <person name="Kuo A."/>
            <person name="Liang C."/>
            <person name="Lipzen A."/>
            <person name="Lutzoni F."/>
            <person name="Magnuson J."/>
            <person name="Mondo S."/>
            <person name="Nolan M."/>
            <person name="Ohm R."/>
            <person name="Pangilinan J."/>
            <person name="Park H.-J."/>
            <person name="Ramirez L."/>
            <person name="Alfaro M."/>
            <person name="Sun H."/>
            <person name="Tritt A."/>
            <person name="Yoshinaga Y."/>
            <person name="Zwiers L.-H."/>
            <person name="Turgeon B."/>
            <person name="Goodwin S."/>
            <person name="Spatafora J."/>
            <person name="Crous P."/>
            <person name="Grigoriev I."/>
        </authorList>
    </citation>
    <scope>NUCLEOTIDE SEQUENCE</scope>
    <source>
        <strain evidence="3">CBS 113818</strain>
    </source>
</reference>
<keyword evidence="2" id="KW-1133">Transmembrane helix</keyword>
<feature type="transmembrane region" description="Helical" evidence="2">
    <location>
        <begin position="38"/>
        <end position="57"/>
    </location>
</feature>
<organism evidence="3 4">
    <name type="scientific">Ophiobolus disseminans</name>
    <dbReference type="NCBI Taxonomy" id="1469910"/>
    <lineage>
        <taxon>Eukaryota</taxon>
        <taxon>Fungi</taxon>
        <taxon>Dikarya</taxon>
        <taxon>Ascomycota</taxon>
        <taxon>Pezizomycotina</taxon>
        <taxon>Dothideomycetes</taxon>
        <taxon>Pleosporomycetidae</taxon>
        <taxon>Pleosporales</taxon>
        <taxon>Pleosporineae</taxon>
        <taxon>Phaeosphaeriaceae</taxon>
        <taxon>Ophiobolus</taxon>
    </lineage>
</organism>